<evidence type="ECO:0000256" key="1">
    <source>
        <dbReference type="SAM" id="MobiDB-lite"/>
    </source>
</evidence>
<accession>A0A2B7Y1U8</accession>
<gene>
    <name evidence="2" type="ORF">AJ79_02635</name>
</gene>
<evidence type="ECO:0000313" key="2">
    <source>
        <dbReference type="EMBL" id="PGH15109.1"/>
    </source>
</evidence>
<organism evidence="2 3">
    <name type="scientific">Helicocarpus griseus UAMH5409</name>
    <dbReference type="NCBI Taxonomy" id="1447875"/>
    <lineage>
        <taxon>Eukaryota</taxon>
        <taxon>Fungi</taxon>
        <taxon>Dikarya</taxon>
        <taxon>Ascomycota</taxon>
        <taxon>Pezizomycotina</taxon>
        <taxon>Eurotiomycetes</taxon>
        <taxon>Eurotiomycetidae</taxon>
        <taxon>Onygenales</taxon>
        <taxon>Ajellomycetaceae</taxon>
        <taxon>Helicocarpus</taxon>
    </lineage>
</organism>
<keyword evidence="3" id="KW-1185">Reference proteome</keyword>
<reference evidence="2 3" key="1">
    <citation type="submission" date="2017-10" db="EMBL/GenBank/DDBJ databases">
        <title>Comparative genomics in systemic dimorphic fungi from Ajellomycetaceae.</title>
        <authorList>
            <person name="Munoz J.F."/>
            <person name="Mcewen J.G."/>
            <person name="Clay O.K."/>
            <person name="Cuomo C.A."/>
        </authorList>
    </citation>
    <scope>NUCLEOTIDE SEQUENCE [LARGE SCALE GENOMIC DNA]</scope>
    <source>
        <strain evidence="2 3">UAMH5409</strain>
    </source>
</reference>
<protein>
    <submittedName>
        <fullName evidence="2">Uncharacterized protein</fullName>
    </submittedName>
</protein>
<dbReference type="EMBL" id="PDNB01000028">
    <property type="protein sequence ID" value="PGH15109.1"/>
    <property type="molecule type" value="Genomic_DNA"/>
</dbReference>
<evidence type="ECO:0000313" key="3">
    <source>
        <dbReference type="Proteomes" id="UP000223968"/>
    </source>
</evidence>
<feature type="compositionally biased region" description="Basic and acidic residues" evidence="1">
    <location>
        <begin position="1"/>
        <end position="12"/>
    </location>
</feature>
<feature type="region of interest" description="Disordered" evidence="1">
    <location>
        <begin position="44"/>
        <end position="78"/>
    </location>
</feature>
<sequence>MLHNKLSKETRNKKGSKLVAQRGWDDGMGQEGIETRTHILLLRGGEGGGRGRMYQRSTGTTAKSKGFLSQRASETEEKRGCSKKLAEGVCGGERVWRRSGLGLLESEEVQDGDLEGLHDGERAVEPCYWRTRQRTGIWQLS</sequence>
<dbReference type="AlphaFoldDB" id="A0A2B7Y1U8"/>
<comment type="caution">
    <text evidence="2">The sequence shown here is derived from an EMBL/GenBank/DDBJ whole genome shotgun (WGS) entry which is preliminary data.</text>
</comment>
<name>A0A2B7Y1U8_9EURO</name>
<proteinExistence type="predicted"/>
<dbReference type="Proteomes" id="UP000223968">
    <property type="component" value="Unassembled WGS sequence"/>
</dbReference>
<feature type="region of interest" description="Disordered" evidence="1">
    <location>
        <begin position="1"/>
        <end position="30"/>
    </location>
</feature>